<name>A0A5C6FBW7_9BACT</name>
<keyword evidence="3" id="KW-1185">Reference proteome</keyword>
<dbReference type="OrthoDB" id="292251at2"/>
<dbReference type="RefSeq" id="WP_146533046.1">
    <property type="nucleotide sequence ID" value="NZ_SJPX01000001.1"/>
</dbReference>
<evidence type="ECO:0000313" key="3">
    <source>
        <dbReference type="Proteomes" id="UP000317977"/>
    </source>
</evidence>
<comment type="caution">
    <text evidence="2">The sequence shown here is derived from an EMBL/GenBank/DDBJ whole genome shotgun (WGS) entry which is preliminary data.</text>
</comment>
<accession>A0A5C6FBW7</accession>
<dbReference type="EMBL" id="SJPX01000001">
    <property type="protein sequence ID" value="TWU58282.1"/>
    <property type="molecule type" value="Genomic_DNA"/>
</dbReference>
<sequence>MNTQPIIRRRPPQISLGFMMLMMVVFAVMSAGLLYAARVPAVQDELSVLMTGKSPAAGHGVSRMPHIVFIMFTFTSPLLLAGVLSTAMGVMRWLDRRKSKPTVTTTRTVMLDNVTED</sequence>
<organism evidence="2 3">
    <name type="scientific">Rubripirellula reticaptiva</name>
    <dbReference type="NCBI Taxonomy" id="2528013"/>
    <lineage>
        <taxon>Bacteria</taxon>
        <taxon>Pseudomonadati</taxon>
        <taxon>Planctomycetota</taxon>
        <taxon>Planctomycetia</taxon>
        <taxon>Pirellulales</taxon>
        <taxon>Pirellulaceae</taxon>
        <taxon>Rubripirellula</taxon>
    </lineage>
</organism>
<feature type="transmembrane region" description="Helical" evidence="1">
    <location>
        <begin position="16"/>
        <end position="37"/>
    </location>
</feature>
<dbReference type="Proteomes" id="UP000317977">
    <property type="component" value="Unassembled WGS sequence"/>
</dbReference>
<keyword evidence="1" id="KW-0812">Transmembrane</keyword>
<proteinExistence type="predicted"/>
<keyword evidence="1" id="KW-1133">Transmembrane helix</keyword>
<feature type="transmembrane region" description="Helical" evidence="1">
    <location>
        <begin position="67"/>
        <end position="90"/>
    </location>
</feature>
<keyword evidence="1" id="KW-0472">Membrane</keyword>
<reference evidence="2 3" key="1">
    <citation type="submission" date="2019-02" db="EMBL/GenBank/DDBJ databases">
        <title>Deep-cultivation of Planctomycetes and their phenomic and genomic characterization uncovers novel biology.</title>
        <authorList>
            <person name="Wiegand S."/>
            <person name="Jogler M."/>
            <person name="Boedeker C."/>
            <person name="Pinto D."/>
            <person name="Vollmers J."/>
            <person name="Rivas-Marin E."/>
            <person name="Kohn T."/>
            <person name="Peeters S.H."/>
            <person name="Heuer A."/>
            <person name="Rast P."/>
            <person name="Oberbeckmann S."/>
            <person name="Bunk B."/>
            <person name="Jeske O."/>
            <person name="Meyerdierks A."/>
            <person name="Storesund J.E."/>
            <person name="Kallscheuer N."/>
            <person name="Luecker S."/>
            <person name="Lage O.M."/>
            <person name="Pohl T."/>
            <person name="Merkel B.J."/>
            <person name="Hornburger P."/>
            <person name="Mueller R.-W."/>
            <person name="Bruemmer F."/>
            <person name="Labrenz M."/>
            <person name="Spormann A.M."/>
            <person name="Op Den Camp H."/>
            <person name="Overmann J."/>
            <person name="Amann R."/>
            <person name="Jetten M.S.M."/>
            <person name="Mascher T."/>
            <person name="Medema M.H."/>
            <person name="Devos D.P."/>
            <person name="Kaster A.-K."/>
            <person name="Ovreas L."/>
            <person name="Rohde M."/>
            <person name="Galperin M.Y."/>
            <person name="Jogler C."/>
        </authorList>
    </citation>
    <scope>NUCLEOTIDE SEQUENCE [LARGE SCALE GENOMIC DNA]</scope>
    <source>
        <strain evidence="2 3">Poly59</strain>
    </source>
</reference>
<evidence type="ECO:0000313" key="2">
    <source>
        <dbReference type="EMBL" id="TWU58282.1"/>
    </source>
</evidence>
<dbReference type="AlphaFoldDB" id="A0A5C6FBW7"/>
<protein>
    <submittedName>
        <fullName evidence="2">Uncharacterized protein</fullName>
    </submittedName>
</protein>
<evidence type="ECO:0000256" key="1">
    <source>
        <dbReference type="SAM" id="Phobius"/>
    </source>
</evidence>
<gene>
    <name evidence="2" type="ORF">Poly59_11930</name>
</gene>